<dbReference type="Proteomes" id="UP001202922">
    <property type="component" value="Unassembled WGS sequence"/>
</dbReference>
<evidence type="ECO:0000313" key="3">
    <source>
        <dbReference type="Proteomes" id="UP001202922"/>
    </source>
</evidence>
<gene>
    <name evidence="2" type="ORF">L0M17_00230</name>
</gene>
<dbReference type="InterPro" id="IPR010985">
    <property type="entry name" value="Ribbon_hlx_hlx"/>
</dbReference>
<accession>A0ABS9TVH8</accession>
<comment type="caution">
    <text evidence="2">The sequence shown here is derived from an EMBL/GenBank/DDBJ whole genome shotgun (WGS) entry which is preliminary data.</text>
</comment>
<keyword evidence="3" id="KW-1185">Reference proteome</keyword>
<proteinExistence type="predicted"/>
<dbReference type="InterPro" id="IPR013321">
    <property type="entry name" value="Arc_rbn_hlx_hlx"/>
</dbReference>
<evidence type="ECO:0000259" key="1">
    <source>
        <dbReference type="Pfam" id="PF01402"/>
    </source>
</evidence>
<dbReference type="RefSeq" id="WP_241050111.1">
    <property type="nucleotide sequence ID" value="NZ_JAKZBV010000001.1"/>
</dbReference>
<dbReference type="InterPro" id="IPR002145">
    <property type="entry name" value="CopG"/>
</dbReference>
<reference evidence="2 3" key="1">
    <citation type="submission" date="2022-03" db="EMBL/GenBank/DDBJ databases">
        <title>Sinomonas sp. isolated from a soil.</title>
        <authorList>
            <person name="Han J."/>
            <person name="Kim D.-U."/>
        </authorList>
    </citation>
    <scope>NUCLEOTIDE SEQUENCE [LARGE SCALE GENOMIC DNA]</scope>
    <source>
        <strain evidence="2 3">5-5</strain>
    </source>
</reference>
<dbReference type="Pfam" id="PF01402">
    <property type="entry name" value="RHH_1"/>
    <property type="match status" value="1"/>
</dbReference>
<evidence type="ECO:0000313" key="2">
    <source>
        <dbReference type="EMBL" id="MCH6468424.1"/>
    </source>
</evidence>
<dbReference type="Gene3D" id="1.10.1220.10">
    <property type="entry name" value="Met repressor-like"/>
    <property type="match status" value="1"/>
</dbReference>
<feature type="domain" description="Ribbon-helix-helix protein CopG" evidence="1">
    <location>
        <begin position="2"/>
        <end position="37"/>
    </location>
</feature>
<protein>
    <submittedName>
        <fullName evidence="2">Ribbon-helix-helix protein, CopG family</fullName>
    </submittedName>
</protein>
<organism evidence="2 3">
    <name type="scientific">Sinomonas terrae</name>
    <dbReference type="NCBI Taxonomy" id="2908838"/>
    <lineage>
        <taxon>Bacteria</taxon>
        <taxon>Bacillati</taxon>
        <taxon>Actinomycetota</taxon>
        <taxon>Actinomycetes</taxon>
        <taxon>Micrococcales</taxon>
        <taxon>Micrococcaceae</taxon>
        <taxon>Sinomonas</taxon>
    </lineage>
</organism>
<dbReference type="EMBL" id="JAKZBV010000001">
    <property type="protein sequence ID" value="MCH6468424.1"/>
    <property type="molecule type" value="Genomic_DNA"/>
</dbReference>
<sequence>MTLRLPEDLDRELDRLAVENHTSKSALMVEAVRQLIQRNRREALIEQGFQFALSHDREALQRLADA</sequence>
<dbReference type="SUPFAM" id="SSF47598">
    <property type="entry name" value="Ribbon-helix-helix"/>
    <property type="match status" value="1"/>
</dbReference>
<name>A0ABS9TVH8_9MICC</name>